<comment type="caution">
    <text evidence="1">The sequence shown here is derived from an EMBL/GenBank/DDBJ whole genome shotgun (WGS) entry which is preliminary data.</text>
</comment>
<dbReference type="InterPro" id="IPR032675">
    <property type="entry name" value="LRR_dom_sf"/>
</dbReference>
<dbReference type="Proteomes" id="UP000703661">
    <property type="component" value="Unassembled WGS sequence"/>
</dbReference>
<dbReference type="SUPFAM" id="SSF52047">
    <property type="entry name" value="RNI-like"/>
    <property type="match status" value="2"/>
</dbReference>
<dbReference type="Gene3D" id="3.80.10.10">
    <property type="entry name" value="Ribonuclease Inhibitor"/>
    <property type="match status" value="2"/>
</dbReference>
<evidence type="ECO:0008006" key="3">
    <source>
        <dbReference type="Google" id="ProtNLM"/>
    </source>
</evidence>
<name>A0A9P6MWF7_9FUNG</name>
<gene>
    <name evidence="1" type="ORF">BGZ80_009382</name>
</gene>
<keyword evidence="2" id="KW-1185">Reference proteome</keyword>
<organism evidence="1 2">
    <name type="scientific">Entomortierella chlamydospora</name>
    <dbReference type="NCBI Taxonomy" id="101097"/>
    <lineage>
        <taxon>Eukaryota</taxon>
        <taxon>Fungi</taxon>
        <taxon>Fungi incertae sedis</taxon>
        <taxon>Mucoromycota</taxon>
        <taxon>Mortierellomycotina</taxon>
        <taxon>Mortierellomycetes</taxon>
        <taxon>Mortierellales</taxon>
        <taxon>Mortierellaceae</taxon>
        <taxon>Entomortierella</taxon>
    </lineage>
</organism>
<evidence type="ECO:0000313" key="2">
    <source>
        <dbReference type="Proteomes" id="UP000703661"/>
    </source>
</evidence>
<dbReference type="EMBL" id="JAAAID010000557">
    <property type="protein sequence ID" value="KAG0016176.1"/>
    <property type="molecule type" value="Genomic_DNA"/>
</dbReference>
<reference evidence="1" key="1">
    <citation type="journal article" date="2020" name="Fungal Divers.">
        <title>Resolving the Mortierellaceae phylogeny through synthesis of multi-gene phylogenetics and phylogenomics.</title>
        <authorList>
            <person name="Vandepol N."/>
            <person name="Liber J."/>
            <person name="Desiro A."/>
            <person name="Na H."/>
            <person name="Kennedy M."/>
            <person name="Barry K."/>
            <person name="Grigoriev I.V."/>
            <person name="Miller A.N."/>
            <person name="O'Donnell K."/>
            <person name="Stajich J.E."/>
            <person name="Bonito G."/>
        </authorList>
    </citation>
    <scope>NUCLEOTIDE SEQUENCE</scope>
    <source>
        <strain evidence="1">NRRL 2769</strain>
    </source>
</reference>
<proteinExistence type="predicted"/>
<evidence type="ECO:0000313" key="1">
    <source>
        <dbReference type="EMBL" id="KAG0016176.1"/>
    </source>
</evidence>
<dbReference type="AlphaFoldDB" id="A0A9P6MWF7"/>
<sequence length="443" mass="49160">MELGFLQELSFNNGTPGCQEVQWGTADSNDISGDGGDVTGTEDESAEVEYVFMPTQDTMDDDDNEVTFRPDHLGDFLTARASTLKRLSFEGSDLVGFNLFEAHKNIGTTTEQEARPATSTSTLCTSGLPTLALKYLNLAKTSIHRSRSVVEPLLRQCPKLEILDISWNFDPPWDEFQWSTLHQHCLNLTSLSIGGISSVDNDQLVQVVRLCPGLCSLVAPQSNLLSSVLDAIVDRHVAGLTGSQGRSTAQQPAPFRELDVSWCAGITQDAIESVLQHLATLKSIKFSWCQQIDLSVFRCRWSCLDLLELEAQGLDKSAACDPESKNTPEYSMFEQISKFRSLKRLVIGSDEVSVSIENGFGLLGSNGGGRMDDPVHMPLSRLEYLELVGVEYTMREPELTVVADSFPRLTRFHFGLGLVTPEMQAWLSSRRPDIHQDEQHIYY</sequence>
<protein>
    <recommendedName>
        <fullName evidence="3">F-box domain protein</fullName>
    </recommendedName>
</protein>
<accession>A0A9P6MWF7</accession>